<protein>
    <submittedName>
        <fullName evidence="1 3">Uncharacterized protein</fullName>
    </submittedName>
</protein>
<keyword evidence="2" id="KW-1185">Reference proteome</keyword>
<reference evidence="3" key="1">
    <citation type="submission" date="2017-02" db="UniProtKB">
        <authorList>
            <consortium name="WormBaseParasite"/>
        </authorList>
    </citation>
    <scope>IDENTIFICATION</scope>
</reference>
<dbReference type="WBParaSite" id="EVEC_0000728801-mRNA-1">
    <property type="protein sequence ID" value="EVEC_0000728801-mRNA-1"/>
    <property type="gene ID" value="EVEC_0000728801"/>
</dbReference>
<evidence type="ECO:0000313" key="1">
    <source>
        <dbReference type="EMBL" id="VDD92058.1"/>
    </source>
</evidence>
<name>A0A0N4VA09_ENTVE</name>
<dbReference type="STRING" id="51028.A0A0N4VA09"/>
<evidence type="ECO:0000313" key="2">
    <source>
        <dbReference type="Proteomes" id="UP000274131"/>
    </source>
</evidence>
<evidence type="ECO:0000313" key="3">
    <source>
        <dbReference type="WBParaSite" id="EVEC_0000728801-mRNA-1"/>
    </source>
</evidence>
<organism evidence="3">
    <name type="scientific">Enterobius vermicularis</name>
    <name type="common">Human pinworm</name>
    <dbReference type="NCBI Taxonomy" id="51028"/>
    <lineage>
        <taxon>Eukaryota</taxon>
        <taxon>Metazoa</taxon>
        <taxon>Ecdysozoa</taxon>
        <taxon>Nematoda</taxon>
        <taxon>Chromadorea</taxon>
        <taxon>Rhabditida</taxon>
        <taxon>Spirurina</taxon>
        <taxon>Oxyuridomorpha</taxon>
        <taxon>Oxyuroidea</taxon>
        <taxon>Oxyuridae</taxon>
        <taxon>Enterobius</taxon>
    </lineage>
</organism>
<gene>
    <name evidence="1" type="ORF">EVEC_LOCUS6809</name>
</gene>
<sequence>MKSVVFHCIRPCSVSSFPVFATRRWKGGIKTIEQVRKEIEAEEAAADGKRRSIMEYFHYTDRPAGRGYTGFGGTRYRNRPWVWPPLKRGLQVTGIVCCVLALPFTTSQNSSLHSYLFVDVEKSISQEVRRFMTSVL</sequence>
<proteinExistence type="predicted"/>
<reference evidence="1 2" key="2">
    <citation type="submission" date="2018-10" db="EMBL/GenBank/DDBJ databases">
        <authorList>
            <consortium name="Pathogen Informatics"/>
        </authorList>
    </citation>
    <scope>NUCLEOTIDE SEQUENCE [LARGE SCALE GENOMIC DNA]</scope>
</reference>
<accession>A0A0N4VA09</accession>
<dbReference type="EMBL" id="UXUI01008658">
    <property type="protein sequence ID" value="VDD92058.1"/>
    <property type="molecule type" value="Genomic_DNA"/>
</dbReference>
<dbReference type="Proteomes" id="UP000274131">
    <property type="component" value="Unassembled WGS sequence"/>
</dbReference>
<dbReference type="AlphaFoldDB" id="A0A0N4VA09"/>